<feature type="compositionally biased region" description="Polar residues" evidence="1">
    <location>
        <begin position="1"/>
        <end position="11"/>
    </location>
</feature>
<gene>
    <name evidence="2" type="ORF">PoB_002656600</name>
</gene>
<feature type="compositionally biased region" description="Basic and acidic residues" evidence="1">
    <location>
        <begin position="12"/>
        <end position="21"/>
    </location>
</feature>
<feature type="region of interest" description="Disordered" evidence="1">
    <location>
        <begin position="1"/>
        <end position="40"/>
    </location>
</feature>
<dbReference type="Proteomes" id="UP000735302">
    <property type="component" value="Unassembled WGS sequence"/>
</dbReference>
<organism evidence="2 3">
    <name type="scientific">Plakobranchus ocellatus</name>
    <dbReference type="NCBI Taxonomy" id="259542"/>
    <lineage>
        <taxon>Eukaryota</taxon>
        <taxon>Metazoa</taxon>
        <taxon>Spiralia</taxon>
        <taxon>Lophotrochozoa</taxon>
        <taxon>Mollusca</taxon>
        <taxon>Gastropoda</taxon>
        <taxon>Heterobranchia</taxon>
        <taxon>Euthyneura</taxon>
        <taxon>Panpulmonata</taxon>
        <taxon>Sacoglossa</taxon>
        <taxon>Placobranchoidea</taxon>
        <taxon>Plakobranchidae</taxon>
        <taxon>Plakobranchus</taxon>
    </lineage>
</organism>
<sequence>MKLLFSPSTLDNLREDMESSKDSSPPCLEPVTTDEDDLHDMPTLEVQTDLDLADGLHTHNDSSVNHQQGEPRKDTDHDIMNSLL</sequence>
<dbReference type="AlphaFoldDB" id="A0AAV3ZZW3"/>
<name>A0AAV3ZZW3_9GAST</name>
<keyword evidence="3" id="KW-1185">Reference proteome</keyword>
<accession>A0AAV3ZZW3</accession>
<feature type="region of interest" description="Disordered" evidence="1">
    <location>
        <begin position="55"/>
        <end position="84"/>
    </location>
</feature>
<evidence type="ECO:0000313" key="3">
    <source>
        <dbReference type="Proteomes" id="UP000735302"/>
    </source>
</evidence>
<reference evidence="2 3" key="1">
    <citation type="journal article" date="2021" name="Elife">
        <title>Chloroplast acquisition without the gene transfer in kleptoplastic sea slugs, Plakobranchus ocellatus.</title>
        <authorList>
            <person name="Maeda T."/>
            <person name="Takahashi S."/>
            <person name="Yoshida T."/>
            <person name="Shimamura S."/>
            <person name="Takaki Y."/>
            <person name="Nagai Y."/>
            <person name="Toyoda A."/>
            <person name="Suzuki Y."/>
            <person name="Arimoto A."/>
            <person name="Ishii H."/>
            <person name="Satoh N."/>
            <person name="Nishiyama T."/>
            <person name="Hasebe M."/>
            <person name="Maruyama T."/>
            <person name="Minagawa J."/>
            <person name="Obokata J."/>
            <person name="Shigenobu S."/>
        </authorList>
    </citation>
    <scope>NUCLEOTIDE SEQUENCE [LARGE SCALE GENOMIC DNA]</scope>
</reference>
<evidence type="ECO:0000313" key="2">
    <source>
        <dbReference type="EMBL" id="GFO00061.1"/>
    </source>
</evidence>
<evidence type="ECO:0000256" key="1">
    <source>
        <dbReference type="SAM" id="MobiDB-lite"/>
    </source>
</evidence>
<feature type="compositionally biased region" description="Basic and acidic residues" evidence="1">
    <location>
        <begin position="69"/>
        <end position="84"/>
    </location>
</feature>
<proteinExistence type="predicted"/>
<comment type="caution">
    <text evidence="2">The sequence shown here is derived from an EMBL/GenBank/DDBJ whole genome shotgun (WGS) entry which is preliminary data.</text>
</comment>
<protein>
    <submittedName>
        <fullName evidence="2">Uncharacterized protein</fullName>
    </submittedName>
</protein>
<dbReference type="EMBL" id="BLXT01003028">
    <property type="protein sequence ID" value="GFO00061.1"/>
    <property type="molecule type" value="Genomic_DNA"/>
</dbReference>